<dbReference type="GO" id="GO:0046872">
    <property type="term" value="F:metal ion binding"/>
    <property type="evidence" value="ECO:0007669"/>
    <property type="project" value="UniProtKB-KW"/>
</dbReference>
<evidence type="ECO:0000256" key="2">
    <source>
        <dbReference type="ARBA" id="ARBA00023002"/>
    </source>
</evidence>
<organism evidence="5 6">
    <name type="scientific">Eleusine coracana subsp. coracana</name>
    <dbReference type="NCBI Taxonomy" id="191504"/>
    <lineage>
        <taxon>Eukaryota</taxon>
        <taxon>Viridiplantae</taxon>
        <taxon>Streptophyta</taxon>
        <taxon>Embryophyta</taxon>
        <taxon>Tracheophyta</taxon>
        <taxon>Spermatophyta</taxon>
        <taxon>Magnoliopsida</taxon>
        <taxon>Liliopsida</taxon>
        <taxon>Poales</taxon>
        <taxon>Poaceae</taxon>
        <taxon>PACMAD clade</taxon>
        <taxon>Chloridoideae</taxon>
        <taxon>Cynodonteae</taxon>
        <taxon>Eleusininae</taxon>
        <taxon>Eleusine</taxon>
    </lineage>
</organism>
<proteinExistence type="predicted"/>
<reference evidence="5" key="1">
    <citation type="journal article" date="2018" name="DNA Res.">
        <title>Multiple hybrid de novo genome assembly of finger millet, an orphan allotetraploid crop.</title>
        <authorList>
            <person name="Hatakeyama M."/>
            <person name="Aluri S."/>
            <person name="Balachadran M.T."/>
            <person name="Sivarajan S.R."/>
            <person name="Patrignani A."/>
            <person name="Gruter S."/>
            <person name="Poveda L."/>
            <person name="Shimizu-Inatsugi R."/>
            <person name="Baeten J."/>
            <person name="Francoijs K.J."/>
            <person name="Nataraja K.N."/>
            <person name="Reddy Y.A.N."/>
            <person name="Phadnis S."/>
            <person name="Ravikumar R.L."/>
            <person name="Schlapbach R."/>
            <person name="Sreeman S.M."/>
            <person name="Shimizu K.K."/>
        </authorList>
    </citation>
    <scope>NUCLEOTIDE SEQUENCE</scope>
</reference>
<dbReference type="Pfam" id="PF14226">
    <property type="entry name" value="DIOX_N"/>
    <property type="match status" value="1"/>
</dbReference>
<feature type="domain" description="Non-haem dioxygenase N-terminal" evidence="4">
    <location>
        <begin position="54"/>
        <end position="87"/>
    </location>
</feature>
<evidence type="ECO:0000313" key="6">
    <source>
        <dbReference type="Proteomes" id="UP001054889"/>
    </source>
</evidence>
<evidence type="ECO:0000256" key="3">
    <source>
        <dbReference type="ARBA" id="ARBA00023004"/>
    </source>
</evidence>
<protein>
    <recommendedName>
        <fullName evidence="4">Non-haem dioxygenase N-terminal domain-containing protein</fullName>
    </recommendedName>
</protein>
<keyword evidence="6" id="KW-1185">Reference proteome</keyword>
<keyword evidence="2" id="KW-0560">Oxidoreductase</keyword>
<dbReference type="EMBL" id="BQKI01000082">
    <property type="protein sequence ID" value="GJN31516.1"/>
    <property type="molecule type" value="Genomic_DNA"/>
</dbReference>
<accession>A0AAV5FB93</accession>
<dbReference type="Proteomes" id="UP001054889">
    <property type="component" value="Unassembled WGS sequence"/>
</dbReference>
<keyword evidence="1" id="KW-0479">Metal-binding</keyword>
<evidence type="ECO:0000256" key="1">
    <source>
        <dbReference type="ARBA" id="ARBA00022723"/>
    </source>
</evidence>
<dbReference type="GO" id="GO:0016491">
    <property type="term" value="F:oxidoreductase activity"/>
    <property type="evidence" value="ECO:0007669"/>
    <property type="project" value="UniProtKB-KW"/>
</dbReference>
<comment type="caution">
    <text evidence="5">The sequence shown here is derived from an EMBL/GenBank/DDBJ whole genome shotgun (WGS) entry which is preliminary data.</text>
</comment>
<dbReference type="AlphaFoldDB" id="A0AAV5FB93"/>
<name>A0AAV5FB93_ELECO</name>
<dbReference type="InterPro" id="IPR026992">
    <property type="entry name" value="DIOX_N"/>
</dbReference>
<dbReference type="SUPFAM" id="SSF51197">
    <property type="entry name" value="Clavaminate synthase-like"/>
    <property type="match status" value="1"/>
</dbReference>
<gene>
    <name evidence="5" type="primary">gb19925</name>
    <name evidence="5" type="ORF">PR202_gb19925</name>
</gene>
<evidence type="ECO:0000259" key="4">
    <source>
        <dbReference type="Pfam" id="PF14226"/>
    </source>
</evidence>
<evidence type="ECO:0000313" key="5">
    <source>
        <dbReference type="EMBL" id="GJN31516.1"/>
    </source>
</evidence>
<dbReference type="Gene3D" id="2.60.120.330">
    <property type="entry name" value="B-lactam Antibiotic, Isopenicillin N Synthase, Chain"/>
    <property type="match status" value="1"/>
</dbReference>
<sequence>MEVARAIGSLPVANVQALAETWKAADDQVPDDRYLVKESSSEEVISGDDSISAIPNIDFGKLCDPRSSSEECAKLGSACQNWGFFQAFTRCVLYRDCKSIMSPTGIHVQKAWAPSHQRRYLSCFKDSLWA</sequence>
<keyword evidence="3" id="KW-0408">Iron</keyword>
<dbReference type="InterPro" id="IPR027443">
    <property type="entry name" value="IPNS-like_sf"/>
</dbReference>
<reference evidence="5" key="2">
    <citation type="submission" date="2021-12" db="EMBL/GenBank/DDBJ databases">
        <title>Resequencing data analysis of finger millet.</title>
        <authorList>
            <person name="Hatakeyama M."/>
            <person name="Aluri S."/>
            <person name="Balachadran M.T."/>
            <person name="Sivarajan S.R."/>
            <person name="Poveda L."/>
            <person name="Shimizu-Inatsugi R."/>
            <person name="Schlapbach R."/>
            <person name="Sreeman S.M."/>
            <person name="Shimizu K.K."/>
        </authorList>
    </citation>
    <scope>NUCLEOTIDE SEQUENCE</scope>
</reference>